<evidence type="ECO:0000313" key="14">
    <source>
        <dbReference type="Ensembl" id="ENSCCRP00000059171.2"/>
    </source>
</evidence>
<accession>A0A8C1D9K7</accession>
<dbReference type="Ensembl" id="ENSCCRT00000064188.2">
    <property type="protein sequence ID" value="ENSCCRP00000059171.2"/>
    <property type="gene ID" value="ENSCCRG00000031790.2"/>
</dbReference>
<dbReference type="GO" id="GO:0070475">
    <property type="term" value="P:rRNA base methylation"/>
    <property type="evidence" value="ECO:0007669"/>
    <property type="project" value="InterPro"/>
</dbReference>
<evidence type="ECO:0000256" key="3">
    <source>
        <dbReference type="ARBA" id="ARBA00012814"/>
    </source>
</evidence>
<dbReference type="InterPro" id="IPR036690">
    <property type="entry name" value="Fdx_antiC-bd_sf"/>
</dbReference>
<sequence length="604" mass="68335">MGKFSSPANVTACWVVYLNFLEMSKTREVLLVGEGNFSFSAALSENAGDDVGVTATCFQSENQTYRQQGAVLNIQRLRDRGSVVLFEVDCTCLKEHEAIQDHLFDCIIFNFPHSGRKSGVKKNRILLVKFFQNAVSVLKDSGEVHVTLCNGQGGTPCDSPVREWHNSWQVVAMAAEAGLILSEIRPFDCEMYQGYRCTGYRSQDKGFHVEEALTHIFTRSLPHTMPEKLKMEKTIGKETVCFELPAELSNYINRDFLGQQSHHPVKTVQEQLLRELKSICPVCTMNEDFPELISCLPETPEACDSTLTQSEVYWIKPTDTYIFDQSENEQNDCESMDDQQSFTGSYALRPSLLLHVQEITQNEDFSPGTLHAVSGLVFQRVPISRSHSPAFHQLLLVGMFPAESHPVQCFQDCLESLLASYGVSFEEAQTGLEPQVWMNSKMLSKFGRIAYLPSFSSALDEGLQLIAVSINLDHLATLIFGISDWRLLWSADPRFLKQFELNPLGPFSPFSLYPPSYLHDISFWMEPESYDELDFHALVREASCGAVKDMALVDRFRHPHMGHASLCYRLTYQLPDRALSHSQALGLQNQLRRLLPLRLQVTLR</sequence>
<evidence type="ECO:0000256" key="4">
    <source>
        <dbReference type="ARBA" id="ARBA00022598"/>
    </source>
</evidence>
<evidence type="ECO:0000256" key="10">
    <source>
        <dbReference type="ARBA" id="ARBA00023146"/>
    </source>
</evidence>
<dbReference type="Pfam" id="PF03147">
    <property type="entry name" value="FDX-ACB"/>
    <property type="match status" value="1"/>
</dbReference>
<dbReference type="EC" id="6.1.1.20" evidence="3"/>
<dbReference type="Gene3D" id="3.40.50.150">
    <property type="entry name" value="Vaccinia Virus protein VP39"/>
    <property type="match status" value="1"/>
</dbReference>
<protein>
    <recommendedName>
        <fullName evidence="3">phenylalanine--tRNA ligase</fullName>
        <ecNumber evidence="3">6.1.1.20</ecNumber>
    </recommendedName>
    <alternativeName>
        <fullName evidence="11">Phenylalanyl-tRNA synthetase</fullName>
    </alternativeName>
</protein>
<evidence type="ECO:0000256" key="12">
    <source>
        <dbReference type="ARBA" id="ARBA00049255"/>
    </source>
</evidence>
<comment type="similarity">
    <text evidence="2">Belongs to the class-II aminoacyl-tRNA synthetase family.</text>
</comment>
<name>A0A8C1D9K7_CYPCA</name>
<keyword evidence="4" id="KW-0436">Ligase</keyword>
<dbReference type="FunFam" id="3.40.50.150:FF:000361">
    <property type="entry name" value="Ferredoxin-fold anticodon-binding domain-containing protein 1 homolog"/>
    <property type="match status" value="1"/>
</dbReference>
<dbReference type="InterPro" id="IPR045864">
    <property type="entry name" value="aa-tRNA-synth_II/BPL/LPL"/>
</dbReference>
<dbReference type="FunFam" id="3.30.70.380:FF:000002">
    <property type="entry name" value="phenylalanine--tRNA ligase, mitochondrial"/>
    <property type="match status" value="1"/>
</dbReference>
<dbReference type="GO" id="GO:0005759">
    <property type="term" value="C:mitochondrial matrix"/>
    <property type="evidence" value="ECO:0007669"/>
    <property type="project" value="UniProtKB-SubCell"/>
</dbReference>
<comment type="subcellular location">
    <subcellularLocation>
        <location evidence="1">Mitochondrion matrix</location>
    </subcellularLocation>
</comment>
<dbReference type="PANTHER" id="PTHR11538:SF26">
    <property type="entry name" value="FERREDOXIN-FOLD ANTICODON-BINDING DOMAIN-CONTAINING PROTEIN 1"/>
    <property type="match status" value="1"/>
</dbReference>
<reference evidence="14" key="1">
    <citation type="submission" date="2025-08" db="UniProtKB">
        <authorList>
            <consortium name="Ensembl"/>
        </authorList>
    </citation>
    <scope>IDENTIFICATION</scope>
</reference>
<organism evidence="14 15">
    <name type="scientific">Cyprinus carpio carpio</name>
    <dbReference type="NCBI Taxonomy" id="630221"/>
    <lineage>
        <taxon>Eukaryota</taxon>
        <taxon>Metazoa</taxon>
        <taxon>Chordata</taxon>
        <taxon>Craniata</taxon>
        <taxon>Vertebrata</taxon>
        <taxon>Euteleostomi</taxon>
        <taxon>Actinopterygii</taxon>
        <taxon>Neopterygii</taxon>
        <taxon>Teleostei</taxon>
        <taxon>Ostariophysi</taxon>
        <taxon>Cypriniformes</taxon>
        <taxon>Cyprinidae</taxon>
        <taxon>Cyprininae</taxon>
        <taxon>Cyprinus</taxon>
    </lineage>
</organism>
<dbReference type="Gene3D" id="3.30.70.380">
    <property type="entry name" value="Ferrodoxin-fold anticodon-binding domain"/>
    <property type="match status" value="1"/>
</dbReference>
<keyword evidence="8" id="KW-0809">Transit peptide</keyword>
<dbReference type="InterPro" id="IPR005121">
    <property type="entry name" value="Fdx_antiC-bd"/>
</dbReference>
<keyword evidence="7" id="KW-0648">Protein biosynthesis</keyword>
<dbReference type="Pfam" id="PF10354">
    <property type="entry name" value="BMT5-like"/>
    <property type="match status" value="1"/>
</dbReference>
<dbReference type="SUPFAM" id="SSF54991">
    <property type="entry name" value="Anticodon-binding domain of PheRS"/>
    <property type="match status" value="1"/>
</dbReference>
<keyword evidence="5" id="KW-0547">Nucleotide-binding</keyword>
<evidence type="ECO:0000256" key="5">
    <source>
        <dbReference type="ARBA" id="ARBA00022741"/>
    </source>
</evidence>
<keyword evidence="15" id="KW-1185">Reference proteome</keyword>
<keyword evidence="6" id="KW-0067">ATP-binding</keyword>
<evidence type="ECO:0000313" key="15">
    <source>
        <dbReference type="Proteomes" id="UP001108240"/>
    </source>
</evidence>
<evidence type="ECO:0000256" key="11">
    <source>
        <dbReference type="ARBA" id="ARBA00031194"/>
    </source>
</evidence>
<dbReference type="GO" id="GO:0004826">
    <property type="term" value="F:phenylalanine-tRNA ligase activity"/>
    <property type="evidence" value="ECO:0007669"/>
    <property type="project" value="UniProtKB-EC"/>
</dbReference>
<evidence type="ECO:0000256" key="2">
    <source>
        <dbReference type="ARBA" id="ARBA00008226"/>
    </source>
</evidence>
<dbReference type="PANTHER" id="PTHR11538">
    <property type="entry name" value="PHENYLALANYL-TRNA SYNTHETASE"/>
    <property type="match status" value="1"/>
</dbReference>
<evidence type="ECO:0000256" key="7">
    <source>
        <dbReference type="ARBA" id="ARBA00022917"/>
    </source>
</evidence>
<keyword evidence="10" id="KW-0030">Aminoacyl-tRNA synthetase</keyword>
<dbReference type="SUPFAM" id="SSF53335">
    <property type="entry name" value="S-adenosyl-L-methionine-dependent methyltransferases"/>
    <property type="match status" value="1"/>
</dbReference>
<comment type="catalytic activity">
    <reaction evidence="12">
        <text>tRNA(Phe) + L-phenylalanine + ATP = L-phenylalanyl-tRNA(Phe) + AMP + diphosphate + H(+)</text>
        <dbReference type="Rhea" id="RHEA:19413"/>
        <dbReference type="Rhea" id="RHEA-COMP:9668"/>
        <dbReference type="Rhea" id="RHEA-COMP:9699"/>
        <dbReference type="ChEBI" id="CHEBI:15378"/>
        <dbReference type="ChEBI" id="CHEBI:30616"/>
        <dbReference type="ChEBI" id="CHEBI:33019"/>
        <dbReference type="ChEBI" id="CHEBI:58095"/>
        <dbReference type="ChEBI" id="CHEBI:78442"/>
        <dbReference type="ChEBI" id="CHEBI:78531"/>
        <dbReference type="ChEBI" id="CHEBI:456215"/>
        <dbReference type="EC" id="6.1.1.20"/>
    </reaction>
</comment>
<dbReference type="AlphaFoldDB" id="A0A8C1D9K7"/>
<dbReference type="GO" id="GO:0070042">
    <property type="term" value="F:rRNA (uridine-N3-)-methyltransferase activity"/>
    <property type="evidence" value="ECO:0007669"/>
    <property type="project" value="InterPro"/>
</dbReference>
<reference evidence="14" key="2">
    <citation type="submission" date="2025-09" db="UniProtKB">
        <authorList>
            <consortium name="Ensembl"/>
        </authorList>
    </citation>
    <scope>IDENTIFICATION</scope>
</reference>
<dbReference type="InterPro" id="IPR029063">
    <property type="entry name" value="SAM-dependent_MTases_sf"/>
</dbReference>
<dbReference type="GO" id="GO:0006412">
    <property type="term" value="P:translation"/>
    <property type="evidence" value="ECO:0007669"/>
    <property type="project" value="UniProtKB-KW"/>
</dbReference>
<dbReference type="InterPro" id="IPR019446">
    <property type="entry name" value="BMT5-like"/>
</dbReference>
<dbReference type="PROSITE" id="PS51447">
    <property type="entry name" value="FDX_ACB"/>
    <property type="match status" value="1"/>
</dbReference>
<dbReference type="GO" id="GO:0005524">
    <property type="term" value="F:ATP binding"/>
    <property type="evidence" value="ECO:0007669"/>
    <property type="project" value="UniProtKB-KW"/>
</dbReference>
<dbReference type="SMART" id="SM00896">
    <property type="entry name" value="FDX-ACB"/>
    <property type="match status" value="1"/>
</dbReference>
<evidence type="ECO:0000256" key="9">
    <source>
        <dbReference type="ARBA" id="ARBA00023128"/>
    </source>
</evidence>
<proteinExistence type="inferred from homology"/>
<evidence type="ECO:0000259" key="13">
    <source>
        <dbReference type="PROSITE" id="PS51447"/>
    </source>
</evidence>
<feature type="domain" description="FDX-ACB" evidence="13">
    <location>
        <begin position="512"/>
        <end position="604"/>
    </location>
</feature>
<evidence type="ECO:0000256" key="6">
    <source>
        <dbReference type="ARBA" id="ARBA00022840"/>
    </source>
</evidence>
<keyword evidence="9" id="KW-0496">Mitochondrion</keyword>
<dbReference type="GeneTree" id="ENSGT00940000160701"/>
<dbReference type="Gene3D" id="3.30.930.10">
    <property type="entry name" value="Bira Bifunctional Protein, Domain 2"/>
    <property type="match status" value="1"/>
</dbReference>
<evidence type="ECO:0000256" key="8">
    <source>
        <dbReference type="ARBA" id="ARBA00022946"/>
    </source>
</evidence>
<dbReference type="Proteomes" id="UP001108240">
    <property type="component" value="Unplaced"/>
</dbReference>
<accession>A0A8C1P0T4</accession>
<dbReference type="OMA" id="RCYRLQF"/>
<evidence type="ECO:0000256" key="1">
    <source>
        <dbReference type="ARBA" id="ARBA00004305"/>
    </source>
</evidence>